<dbReference type="Gene3D" id="3.90.1320.10">
    <property type="entry name" value="Outer-capsid protein sigma 3, large lobe"/>
    <property type="match status" value="1"/>
</dbReference>
<dbReference type="PANTHER" id="PTHR31589:SF248">
    <property type="entry name" value="CARBOXYL-TERMINAL PROTEINASE-LIKE PROTEIN (DUF239)-RELATED"/>
    <property type="match status" value="1"/>
</dbReference>
<dbReference type="Pfam" id="PF03080">
    <property type="entry name" value="Neprosin"/>
    <property type="match status" value="1"/>
</dbReference>
<evidence type="ECO:0000313" key="2">
    <source>
        <dbReference type="EMBL" id="CAH2046158.1"/>
    </source>
</evidence>
<organism evidence="2 3">
    <name type="scientific">Thlaspi arvense</name>
    <name type="common">Field penny-cress</name>
    <dbReference type="NCBI Taxonomy" id="13288"/>
    <lineage>
        <taxon>Eukaryota</taxon>
        <taxon>Viridiplantae</taxon>
        <taxon>Streptophyta</taxon>
        <taxon>Embryophyta</taxon>
        <taxon>Tracheophyta</taxon>
        <taxon>Spermatophyta</taxon>
        <taxon>Magnoliopsida</taxon>
        <taxon>eudicotyledons</taxon>
        <taxon>Gunneridae</taxon>
        <taxon>Pentapetalae</taxon>
        <taxon>rosids</taxon>
        <taxon>malvids</taxon>
        <taxon>Brassicales</taxon>
        <taxon>Brassicaceae</taxon>
        <taxon>Thlaspideae</taxon>
        <taxon>Thlaspi</taxon>
    </lineage>
</organism>
<dbReference type="EMBL" id="OU466858">
    <property type="protein sequence ID" value="CAH2046158.1"/>
    <property type="molecule type" value="Genomic_DNA"/>
</dbReference>
<protein>
    <recommendedName>
        <fullName evidence="1">Neprosin PEP catalytic domain-containing protein</fullName>
    </recommendedName>
</protein>
<dbReference type="AlphaFoldDB" id="A0AAU9RNR1"/>
<dbReference type="InterPro" id="IPR053168">
    <property type="entry name" value="Glutamic_endopeptidase"/>
</dbReference>
<dbReference type="InterPro" id="IPR004314">
    <property type="entry name" value="Neprosin"/>
</dbReference>
<dbReference type="PROSITE" id="PS52045">
    <property type="entry name" value="NEPROSIN_PEP_CD"/>
    <property type="match status" value="1"/>
</dbReference>
<name>A0AAU9RNR1_THLAR</name>
<dbReference type="Proteomes" id="UP000836841">
    <property type="component" value="Chromosome 2"/>
</dbReference>
<dbReference type="PANTHER" id="PTHR31589">
    <property type="entry name" value="PROTEIN, PUTATIVE (DUF239)-RELATED-RELATED"/>
    <property type="match status" value="1"/>
</dbReference>
<evidence type="ECO:0000313" key="3">
    <source>
        <dbReference type="Proteomes" id="UP000836841"/>
    </source>
</evidence>
<evidence type="ECO:0000259" key="1">
    <source>
        <dbReference type="PROSITE" id="PS52045"/>
    </source>
</evidence>
<sequence length="383" mass="43426">NHYQRLNIEKKKSKQMASPWLIIFSLSLLCLNGRYQFQELEFECVDIYKQPSLQHPRLKNHRIQMRPSDEVLAMLSKDASSENLSNDEAVAEFDVPKEGCPVGQVPIHKPRKFNSTDKSFHANGYGTIGQHAALIQKTDATPWRGASAWVGVYQPKVTKDQFSMTLIWLSSEYNGERNTIQIGWGVVPQLYGDHRTRLTTYWSPDNDDHGCYNTDCKGFVQIDSRHFPGSPFVNISKVGGRQYNAFFSVKQDPKTQNWLLTSGKHYIGYWPGELLPYLGDGAEKVRYGGFTSAESENLQPEDIVSPPMGNGNKPLEEEVDLKHTCYMHFVKHVTRDYQNVDIDSNKVAEDADAGKCYDVSYLENFGSHRQTFTFGGPGGFCDD</sequence>
<dbReference type="InterPro" id="IPR025521">
    <property type="entry name" value="Neprosin_propep"/>
</dbReference>
<dbReference type="Pfam" id="PF14365">
    <property type="entry name" value="Neprosin_AP"/>
    <property type="match status" value="1"/>
</dbReference>
<gene>
    <name evidence="2" type="ORF">TAV2_LOCUS6801</name>
</gene>
<proteinExistence type="predicted"/>
<feature type="domain" description="Neprosin PEP catalytic" evidence="1">
    <location>
        <begin position="124"/>
        <end position="382"/>
    </location>
</feature>
<keyword evidence="3" id="KW-1185">Reference proteome</keyword>
<reference evidence="2 3" key="1">
    <citation type="submission" date="2022-03" db="EMBL/GenBank/DDBJ databases">
        <authorList>
            <person name="Nunn A."/>
            <person name="Chopra R."/>
            <person name="Nunn A."/>
            <person name="Contreras Garrido A."/>
        </authorList>
    </citation>
    <scope>NUCLEOTIDE SEQUENCE [LARGE SCALE GENOMIC DNA]</scope>
</reference>
<feature type="non-terminal residue" evidence="2">
    <location>
        <position position="383"/>
    </location>
</feature>
<accession>A0AAU9RNR1</accession>